<dbReference type="KEGG" id="panr:A7J50_5883"/>
<protein>
    <recommendedName>
        <fullName evidence="3">Phosphoadenosine phosphosulfate reductase family protein</fullName>
    </recommendedName>
</protein>
<keyword evidence="1" id="KW-0614">Plasmid</keyword>
<accession>A0A172Z9M9</accession>
<geneLocation type="plasmid" evidence="2">
    <name>pp27494_1</name>
</geneLocation>
<name>A0A172Z9M9_9PSED</name>
<dbReference type="Proteomes" id="UP000077829">
    <property type="component" value="Plasmid pP27494_1"/>
</dbReference>
<gene>
    <name evidence="1" type="ORF">A7J50_5883</name>
</gene>
<sequence>MQQFDVDLFSSAGVQEMPVNVVRGPEKTLAEKIAGAVDAVKRVVRADKQPVLAWSGGKDSSVTLNIAFTAIRELATEGFAVPTLNVMHSDTRMENPVIHCYNQSQMQQMQAYAKAAGVESKVTSSLCAWVLALANSAGSAALTMVATTPYLRPWSR</sequence>
<dbReference type="AlphaFoldDB" id="A0A172Z9M9"/>
<dbReference type="PATRIC" id="fig|219572.3.peg.6034"/>
<reference evidence="1 2" key="1">
    <citation type="submission" date="2016-05" db="EMBL/GenBank/DDBJ databases">
        <title>Complete genome sequence of Pseudomonas antarctica PAMC 27494.</title>
        <authorList>
            <person name="Lee J."/>
        </authorList>
    </citation>
    <scope>NUCLEOTIDE SEQUENCE [LARGE SCALE GENOMIC DNA]</scope>
    <source>
        <strain evidence="1 2">PAMC 27494</strain>
        <plasmid evidence="2">Plasmid pp27494_1</plasmid>
    </source>
</reference>
<evidence type="ECO:0000313" key="2">
    <source>
        <dbReference type="Proteomes" id="UP000077829"/>
    </source>
</evidence>
<dbReference type="InterPro" id="IPR014729">
    <property type="entry name" value="Rossmann-like_a/b/a_fold"/>
</dbReference>
<evidence type="ECO:0000313" key="1">
    <source>
        <dbReference type="EMBL" id="ANF89210.1"/>
    </source>
</evidence>
<dbReference type="Gene3D" id="3.40.50.620">
    <property type="entry name" value="HUPs"/>
    <property type="match status" value="1"/>
</dbReference>
<proteinExistence type="predicted"/>
<dbReference type="RefSeq" id="WP_064455043.1">
    <property type="nucleotide sequence ID" value="NZ_CP015601.1"/>
</dbReference>
<organism evidence="1 2">
    <name type="scientific">Pseudomonas antarctica</name>
    <dbReference type="NCBI Taxonomy" id="219572"/>
    <lineage>
        <taxon>Bacteria</taxon>
        <taxon>Pseudomonadati</taxon>
        <taxon>Pseudomonadota</taxon>
        <taxon>Gammaproteobacteria</taxon>
        <taxon>Pseudomonadales</taxon>
        <taxon>Pseudomonadaceae</taxon>
        <taxon>Pseudomonas</taxon>
    </lineage>
</organism>
<dbReference type="SUPFAM" id="SSF52402">
    <property type="entry name" value="Adenine nucleotide alpha hydrolases-like"/>
    <property type="match status" value="1"/>
</dbReference>
<dbReference type="EMBL" id="CP015601">
    <property type="protein sequence ID" value="ANF89210.1"/>
    <property type="molecule type" value="Genomic_DNA"/>
</dbReference>
<evidence type="ECO:0008006" key="3">
    <source>
        <dbReference type="Google" id="ProtNLM"/>
    </source>
</evidence>